<keyword evidence="5" id="KW-1185">Reference proteome</keyword>
<name>A0A8H7MMD9_9PLEO</name>
<dbReference type="OrthoDB" id="4500576at2759"/>
<feature type="chain" id="PRO_5034947135" description="Mid2 domain-containing protein" evidence="3">
    <location>
        <begin position="21"/>
        <end position="303"/>
    </location>
</feature>
<evidence type="ECO:0000256" key="1">
    <source>
        <dbReference type="SAM" id="MobiDB-lite"/>
    </source>
</evidence>
<keyword evidence="2" id="KW-1133">Transmembrane helix</keyword>
<sequence>MRFTFVSLSLLTIFPLSALCQSVQEDWTAPTLPDRTSSAQVGTSYTISWNLNLKSWFPTYCAACDVSKVDLWVTGFSSYEYTYKIASGVNVVATSSYRWNVDIDTPALLASPDWVFRFVPSGAAANNKQQISSAGFNITAPAEASRFASATSTRASTTSSAREPSSTSNSAEELAPSAATTSQPTTTPTTNPPPPAPPAPQSKAWIAGVTIAPILGIALGASLLWLLLQRRRKQRAEQHHQGSMGYGQENHATGISGNVSAVDKNTALVAQAAISPPVSELPHDSQPRYLQAGYQAELPAPLR</sequence>
<keyword evidence="2" id="KW-0812">Transmembrane</keyword>
<organism evidence="4 5">
    <name type="scientific">Ascochyta lentis</name>
    <dbReference type="NCBI Taxonomy" id="205686"/>
    <lineage>
        <taxon>Eukaryota</taxon>
        <taxon>Fungi</taxon>
        <taxon>Dikarya</taxon>
        <taxon>Ascomycota</taxon>
        <taxon>Pezizomycotina</taxon>
        <taxon>Dothideomycetes</taxon>
        <taxon>Pleosporomycetidae</taxon>
        <taxon>Pleosporales</taxon>
        <taxon>Pleosporineae</taxon>
        <taxon>Didymellaceae</taxon>
        <taxon>Ascochyta</taxon>
    </lineage>
</organism>
<evidence type="ECO:0000313" key="5">
    <source>
        <dbReference type="Proteomes" id="UP000651452"/>
    </source>
</evidence>
<feature type="transmembrane region" description="Helical" evidence="2">
    <location>
        <begin position="204"/>
        <end position="228"/>
    </location>
</feature>
<evidence type="ECO:0008006" key="6">
    <source>
        <dbReference type="Google" id="ProtNLM"/>
    </source>
</evidence>
<feature type="region of interest" description="Disordered" evidence="1">
    <location>
        <begin position="278"/>
        <end position="303"/>
    </location>
</feature>
<protein>
    <recommendedName>
        <fullName evidence="6">Mid2 domain-containing protein</fullName>
    </recommendedName>
</protein>
<proteinExistence type="predicted"/>
<gene>
    <name evidence="4" type="ORF">EKO04_000917</name>
</gene>
<reference evidence="4" key="2">
    <citation type="submission" date="2020-09" db="EMBL/GenBank/DDBJ databases">
        <title>Reference genome assembly for Australian Ascochyta lentis isolate Al4.</title>
        <authorList>
            <person name="Lee R.C."/>
            <person name="Farfan-Caceres L.M."/>
            <person name="Debler J.W."/>
            <person name="Williams A.H."/>
            <person name="Henares B.M."/>
        </authorList>
    </citation>
    <scope>NUCLEOTIDE SEQUENCE</scope>
    <source>
        <strain evidence="4">Al4</strain>
    </source>
</reference>
<keyword evidence="3" id="KW-0732">Signal</keyword>
<accession>A0A8H7MMD9</accession>
<dbReference type="EMBL" id="RZGK01000002">
    <property type="protein sequence ID" value="KAF9701348.1"/>
    <property type="molecule type" value="Genomic_DNA"/>
</dbReference>
<dbReference type="Proteomes" id="UP000651452">
    <property type="component" value="Unassembled WGS sequence"/>
</dbReference>
<reference evidence="4" key="1">
    <citation type="submission" date="2018-12" db="EMBL/GenBank/DDBJ databases">
        <authorList>
            <person name="Syme R.A."/>
            <person name="Farfan-Caceres L."/>
            <person name="Lichtenzveig J."/>
        </authorList>
    </citation>
    <scope>NUCLEOTIDE SEQUENCE</scope>
    <source>
        <strain evidence="4">Al4</strain>
    </source>
</reference>
<comment type="caution">
    <text evidence="4">The sequence shown here is derived from an EMBL/GenBank/DDBJ whole genome shotgun (WGS) entry which is preliminary data.</text>
</comment>
<feature type="signal peptide" evidence="3">
    <location>
        <begin position="1"/>
        <end position="20"/>
    </location>
</feature>
<evidence type="ECO:0000256" key="2">
    <source>
        <dbReference type="SAM" id="Phobius"/>
    </source>
</evidence>
<dbReference type="AlphaFoldDB" id="A0A8H7MMD9"/>
<keyword evidence="2" id="KW-0472">Membrane</keyword>
<feature type="region of interest" description="Disordered" evidence="1">
    <location>
        <begin position="149"/>
        <end position="201"/>
    </location>
</feature>
<feature type="compositionally biased region" description="Pro residues" evidence="1">
    <location>
        <begin position="190"/>
        <end position="200"/>
    </location>
</feature>
<evidence type="ECO:0000313" key="4">
    <source>
        <dbReference type="EMBL" id="KAF9701348.1"/>
    </source>
</evidence>
<evidence type="ECO:0000256" key="3">
    <source>
        <dbReference type="SAM" id="SignalP"/>
    </source>
</evidence>
<feature type="compositionally biased region" description="Low complexity" evidence="1">
    <location>
        <begin position="149"/>
        <end position="189"/>
    </location>
</feature>